<dbReference type="CDD" id="cd08026">
    <property type="entry name" value="DUF326"/>
    <property type="match status" value="1"/>
</dbReference>
<dbReference type="InterPro" id="IPR044543">
    <property type="entry name" value="YHJQ-like"/>
</dbReference>
<dbReference type="RefSeq" id="WP_007919176.1">
    <property type="nucleotide sequence ID" value="NZ_ADVG01000004.1"/>
</dbReference>
<evidence type="ECO:0000313" key="1">
    <source>
        <dbReference type="EMBL" id="EFH81664.1"/>
    </source>
</evidence>
<accession>D6U584</accession>
<dbReference type="eggNOG" id="ENOG5032YX2">
    <property type="taxonomic scope" value="Bacteria"/>
</dbReference>
<dbReference type="PANTHER" id="PTHR37310">
    <property type="entry name" value="CYTOPLASMIC PROTEIN-RELATED"/>
    <property type="match status" value="1"/>
</dbReference>
<comment type="caution">
    <text evidence="1">The sequence shown here is derived from an EMBL/GenBank/DDBJ whole genome shotgun (WGS) entry which is preliminary data.</text>
</comment>
<organism evidence="1 2">
    <name type="scientific">Ktedonobacter racemifer DSM 44963</name>
    <dbReference type="NCBI Taxonomy" id="485913"/>
    <lineage>
        <taxon>Bacteria</taxon>
        <taxon>Bacillati</taxon>
        <taxon>Chloroflexota</taxon>
        <taxon>Ktedonobacteria</taxon>
        <taxon>Ktedonobacterales</taxon>
        <taxon>Ktedonobacteraceae</taxon>
        <taxon>Ktedonobacter</taxon>
    </lineage>
</organism>
<dbReference type="Gene3D" id="1.20.1270.360">
    <property type="match status" value="1"/>
</dbReference>
<keyword evidence="2" id="KW-1185">Reference proteome</keyword>
<reference evidence="1 2" key="1">
    <citation type="journal article" date="2011" name="Stand. Genomic Sci.">
        <title>Non-contiguous finished genome sequence and contextual data of the filamentous soil bacterium Ktedonobacter racemifer type strain (SOSP1-21).</title>
        <authorList>
            <person name="Chang Y.J."/>
            <person name="Land M."/>
            <person name="Hauser L."/>
            <person name="Chertkov O."/>
            <person name="Del Rio T.G."/>
            <person name="Nolan M."/>
            <person name="Copeland A."/>
            <person name="Tice H."/>
            <person name="Cheng J.F."/>
            <person name="Lucas S."/>
            <person name="Han C."/>
            <person name="Goodwin L."/>
            <person name="Pitluck S."/>
            <person name="Ivanova N."/>
            <person name="Ovchinikova G."/>
            <person name="Pati A."/>
            <person name="Chen A."/>
            <person name="Palaniappan K."/>
            <person name="Mavromatis K."/>
            <person name="Liolios K."/>
            <person name="Brettin T."/>
            <person name="Fiebig A."/>
            <person name="Rohde M."/>
            <person name="Abt B."/>
            <person name="Goker M."/>
            <person name="Detter J.C."/>
            <person name="Woyke T."/>
            <person name="Bristow J."/>
            <person name="Eisen J.A."/>
            <person name="Markowitz V."/>
            <person name="Hugenholtz P."/>
            <person name="Kyrpides N.C."/>
            <person name="Klenk H.P."/>
            <person name="Lapidus A."/>
        </authorList>
    </citation>
    <scope>NUCLEOTIDE SEQUENCE [LARGE SCALE GENOMIC DNA]</scope>
    <source>
        <strain evidence="2">DSM 44963</strain>
    </source>
</reference>
<evidence type="ECO:0000313" key="2">
    <source>
        <dbReference type="Proteomes" id="UP000004508"/>
    </source>
</evidence>
<dbReference type="PANTHER" id="PTHR37310:SF1">
    <property type="entry name" value="CYTOPLASMIC PROTEIN"/>
    <property type="match status" value="1"/>
</dbReference>
<dbReference type="EMBL" id="ADVG01000004">
    <property type="protein sequence ID" value="EFH81664.1"/>
    <property type="molecule type" value="Genomic_DNA"/>
</dbReference>
<dbReference type="Proteomes" id="UP000004508">
    <property type="component" value="Unassembled WGS sequence"/>
</dbReference>
<sequence>MHEPIIESHLQQYTQACNYCHAVCEQTLHYCLHKGGRLLQGDCVQALIDCSQICQLTQDLTLRQSPLQERARDLCAEACHRCTQTCQQFQEDAQMHACANMCQQCATACQ</sequence>
<proteinExistence type="predicted"/>
<evidence type="ECO:0008006" key="3">
    <source>
        <dbReference type="Google" id="ProtNLM"/>
    </source>
</evidence>
<dbReference type="STRING" id="485913.Krac_2400"/>
<dbReference type="FunCoup" id="D6U584">
    <property type="interactions" value="2"/>
</dbReference>
<dbReference type="AlphaFoldDB" id="D6U584"/>
<dbReference type="Pfam" id="PF03860">
    <property type="entry name" value="Csp"/>
    <property type="match status" value="1"/>
</dbReference>
<dbReference type="InParanoid" id="D6U584"/>
<name>D6U584_KTERA</name>
<gene>
    <name evidence="1" type="ORF">Krac_2400</name>
</gene>
<dbReference type="OrthoDB" id="5396211at2"/>
<protein>
    <recommendedName>
        <fullName evidence="3">Ferredoxin</fullName>
    </recommendedName>
</protein>
<dbReference type="InterPro" id="IPR005560">
    <property type="entry name" value="Csp_YhjQ"/>
</dbReference>